<organism evidence="4 5">
    <name type="scientific">Cytospora schulzeri</name>
    <dbReference type="NCBI Taxonomy" id="448051"/>
    <lineage>
        <taxon>Eukaryota</taxon>
        <taxon>Fungi</taxon>
        <taxon>Dikarya</taxon>
        <taxon>Ascomycota</taxon>
        <taxon>Pezizomycotina</taxon>
        <taxon>Sordariomycetes</taxon>
        <taxon>Sordariomycetidae</taxon>
        <taxon>Diaporthales</taxon>
        <taxon>Cytosporaceae</taxon>
        <taxon>Cytospora</taxon>
    </lineage>
</organism>
<name>A0A423VMY2_9PEZI</name>
<dbReference type="Pfam" id="PF22725">
    <property type="entry name" value="GFO_IDH_MocA_C3"/>
    <property type="match status" value="1"/>
</dbReference>
<dbReference type="GO" id="GO:0000166">
    <property type="term" value="F:nucleotide binding"/>
    <property type="evidence" value="ECO:0007669"/>
    <property type="project" value="InterPro"/>
</dbReference>
<evidence type="ECO:0000259" key="3">
    <source>
        <dbReference type="Pfam" id="PF22725"/>
    </source>
</evidence>
<evidence type="ECO:0000259" key="2">
    <source>
        <dbReference type="Pfam" id="PF01408"/>
    </source>
</evidence>
<dbReference type="InterPro" id="IPR036291">
    <property type="entry name" value="NAD(P)-bd_dom_sf"/>
</dbReference>
<dbReference type="Pfam" id="PF01408">
    <property type="entry name" value="GFO_IDH_MocA"/>
    <property type="match status" value="1"/>
</dbReference>
<proteinExistence type="inferred from homology"/>
<dbReference type="Gene3D" id="3.30.360.10">
    <property type="entry name" value="Dihydrodipicolinate Reductase, domain 2"/>
    <property type="match status" value="1"/>
</dbReference>
<dbReference type="InterPro" id="IPR055170">
    <property type="entry name" value="GFO_IDH_MocA-like_dom"/>
</dbReference>
<evidence type="ECO:0000256" key="1">
    <source>
        <dbReference type="ARBA" id="ARBA00010928"/>
    </source>
</evidence>
<dbReference type="OrthoDB" id="64915at2759"/>
<feature type="domain" description="GFO/IDH/MocA-like oxidoreductase" evidence="3">
    <location>
        <begin position="157"/>
        <end position="272"/>
    </location>
</feature>
<dbReference type="InterPro" id="IPR000683">
    <property type="entry name" value="Gfo/Idh/MocA-like_OxRdtase_N"/>
</dbReference>
<dbReference type="SUPFAM" id="SSF51735">
    <property type="entry name" value="NAD(P)-binding Rossmann-fold domains"/>
    <property type="match status" value="1"/>
</dbReference>
<dbReference type="Gene3D" id="3.40.50.720">
    <property type="entry name" value="NAD(P)-binding Rossmann-like Domain"/>
    <property type="match status" value="1"/>
</dbReference>
<dbReference type="EMBL" id="LKEA01000050">
    <property type="protein sequence ID" value="ROV92359.1"/>
    <property type="molecule type" value="Genomic_DNA"/>
</dbReference>
<comment type="similarity">
    <text evidence="1">Belongs to the Gfo/Idh/MocA family.</text>
</comment>
<evidence type="ECO:0000313" key="5">
    <source>
        <dbReference type="Proteomes" id="UP000283895"/>
    </source>
</evidence>
<comment type="caution">
    <text evidence="4">The sequence shown here is derived from an EMBL/GenBank/DDBJ whole genome shotgun (WGS) entry which is preliminary data.</text>
</comment>
<evidence type="ECO:0000313" key="4">
    <source>
        <dbReference type="EMBL" id="ROV92359.1"/>
    </source>
</evidence>
<reference evidence="4 5" key="1">
    <citation type="submission" date="2015-09" db="EMBL/GenBank/DDBJ databases">
        <title>Host preference determinants of Valsa canker pathogens revealed by comparative genomics.</title>
        <authorList>
            <person name="Yin Z."/>
            <person name="Huang L."/>
        </authorList>
    </citation>
    <scope>NUCLEOTIDE SEQUENCE [LARGE SCALE GENOMIC DNA]</scope>
    <source>
        <strain evidence="4 5">03-1</strain>
    </source>
</reference>
<gene>
    <name evidence="4" type="ORF">VMCG_09122</name>
</gene>
<keyword evidence="5" id="KW-1185">Reference proteome</keyword>
<accession>A0A423VMY2</accession>
<dbReference type="AlphaFoldDB" id="A0A423VMY2"/>
<dbReference type="PANTHER" id="PTHR42840">
    <property type="entry name" value="NAD(P)-BINDING ROSSMANN-FOLD SUPERFAMILY PROTEIN-RELATED"/>
    <property type="match status" value="1"/>
</dbReference>
<protein>
    <recommendedName>
        <fullName evidence="6">Gfo/Idh/MocA-like oxidoreductase N-terminal domain-containing protein</fullName>
    </recommendedName>
</protein>
<sequence length="352" mass="38587">MSTPTPVPIAIIGGGIFVKEQHLPAVLASSNISLKVIYSRSLKSAKETSQLLPASHGEVELYSEDSGPGKTFQDVLARPDIVGVLIALPIPKQPEYIEAALRAGKHVFSEKPVGPDVESAKKLISWYRSIAEEKKATWAVAEQFRFLPKYVWGAQQARKLGKVIGFNFRVFQLIGQDNKYYATEWRKNPSHNYGFLLDGGVHHTAAVRMFLGDDTPDTVVGFSFLAQQHLGPVDTVSAVIKTKSGAVGSFNCSWGTTMKVTEYSVACENGSVTIEGDKGWILYKDGRKEEKDFPFTRGSGVMEEVHAWGAAMSEGTENPLITPEVTLGDLELLERMLRSADENGVGKKLELQ</sequence>
<dbReference type="GO" id="GO:0016491">
    <property type="term" value="F:oxidoreductase activity"/>
    <property type="evidence" value="ECO:0007669"/>
    <property type="project" value="TreeGrafter"/>
</dbReference>
<dbReference type="PANTHER" id="PTHR42840:SF5">
    <property type="entry name" value="NAD(P)-BINDING ROSSMANN-FOLD SUPERFAMILY PROTEIN"/>
    <property type="match status" value="1"/>
</dbReference>
<dbReference type="GO" id="GO:0006740">
    <property type="term" value="P:NADPH regeneration"/>
    <property type="evidence" value="ECO:0007669"/>
    <property type="project" value="TreeGrafter"/>
</dbReference>
<evidence type="ECO:0008006" key="6">
    <source>
        <dbReference type="Google" id="ProtNLM"/>
    </source>
</evidence>
<dbReference type="GO" id="GO:0005737">
    <property type="term" value="C:cytoplasm"/>
    <property type="evidence" value="ECO:0007669"/>
    <property type="project" value="TreeGrafter"/>
</dbReference>
<dbReference type="Proteomes" id="UP000283895">
    <property type="component" value="Unassembled WGS sequence"/>
</dbReference>
<dbReference type="SUPFAM" id="SSF55347">
    <property type="entry name" value="Glyceraldehyde-3-phosphate dehydrogenase-like, C-terminal domain"/>
    <property type="match status" value="1"/>
</dbReference>
<dbReference type="STRING" id="356882.A0A423VMY2"/>
<feature type="domain" description="Gfo/Idh/MocA-like oxidoreductase N-terminal" evidence="2">
    <location>
        <begin position="9"/>
        <end position="125"/>
    </location>
</feature>